<organism evidence="3 4">
    <name type="scientific">Glutamicibacter soli</name>
    <dbReference type="NCBI Taxonomy" id="453836"/>
    <lineage>
        <taxon>Bacteria</taxon>
        <taxon>Bacillati</taxon>
        <taxon>Actinomycetota</taxon>
        <taxon>Actinomycetes</taxon>
        <taxon>Micrococcales</taxon>
        <taxon>Micrococcaceae</taxon>
        <taxon>Glutamicibacter</taxon>
    </lineage>
</organism>
<keyword evidence="1" id="KW-0812">Transmembrane</keyword>
<dbReference type="RefSeq" id="WP_161450239.1">
    <property type="nucleotide sequence ID" value="NZ_WYDN01000041.1"/>
</dbReference>
<evidence type="ECO:0000256" key="2">
    <source>
        <dbReference type="SAM" id="SignalP"/>
    </source>
</evidence>
<evidence type="ECO:0000313" key="3">
    <source>
        <dbReference type="EMBL" id="NAZ17937.1"/>
    </source>
</evidence>
<dbReference type="EMBL" id="WYDN01000041">
    <property type="protein sequence ID" value="NAZ17937.1"/>
    <property type="molecule type" value="Genomic_DNA"/>
</dbReference>
<evidence type="ECO:0000313" key="4">
    <source>
        <dbReference type="Proteomes" id="UP000477543"/>
    </source>
</evidence>
<sequence>MQKLLSRVALVTVSTGVLASQTYAAGLADLAAGIDKTDIVAGFTAVALILAAVLAARMGIRKVLGMIK</sequence>
<dbReference type="Proteomes" id="UP000477543">
    <property type="component" value="Unassembled WGS sequence"/>
</dbReference>
<name>A0A6L9G9R9_9MICC</name>
<keyword evidence="2" id="KW-0732">Signal</keyword>
<evidence type="ECO:0008006" key="5">
    <source>
        <dbReference type="Google" id="ProtNLM"/>
    </source>
</evidence>
<feature type="chain" id="PRO_5039231798" description="Phage coat protein" evidence="2">
    <location>
        <begin position="20"/>
        <end position="68"/>
    </location>
</feature>
<evidence type="ECO:0000256" key="1">
    <source>
        <dbReference type="SAM" id="Phobius"/>
    </source>
</evidence>
<keyword evidence="1" id="KW-0472">Membrane</keyword>
<accession>A0A6L9G9R9</accession>
<protein>
    <recommendedName>
        <fullName evidence="5">Phage coat protein</fullName>
    </recommendedName>
</protein>
<dbReference type="AlphaFoldDB" id="A0A6L9G9R9"/>
<proteinExistence type="predicted"/>
<reference evidence="3 4" key="1">
    <citation type="submission" date="2020-01" db="EMBL/GenBank/DDBJ databases">
        <title>Glutamicibacter soli M275.</title>
        <authorList>
            <person name="Meng X."/>
        </authorList>
    </citation>
    <scope>NUCLEOTIDE SEQUENCE [LARGE SCALE GENOMIC DNA]</scope>
    <source>
        <strain evidence="3 4">M275</strain>
    </source>
</reference>
<feature type="transmembrane region" description="Helical" evidence="1">
    <location>
        <begin position="40"/>
        <end position="60"/>
    </location>
</feature>
<keyword evidence="1" id="KW-1133">Transmembrane helix</keyword>
<feature type="signal peptide" evidence="2">
    <location>
        <begin position="1"/>
        <end position="19"/>
    </location>
</feature>
<gene>
    <name evidence="3" type="ORF">GT020_18050</name>
</gene>
<comment type="caution">
    <text evidence="3">The sequence shown here is derived from an EMBL/GenBank/DDBJ whole genome shotgun (WGS) entry which is preliminary data.</text>
</comment>